<comment type="catalytic activity">
    <reaction evidence="12">
        <text>NAD(+) + NADPH + H(+)(in) = NADH + NADP(+) + H(+)(out)</text>
        <dbReference type="Rhea" id="RHEA:47992"/>
        <dbReference type="ChEBI" id="CHEBI:15378"/>
        <dbReference type="ChEBI" id="CHEBI:57540"/>
        <dbReference type="ChEBI" id="CHEBI:57783"/>
        <dbReference type="ChEBI" id="CHEBI:57945"/>
        <dbReference type="ChEBI" id="CHEBI:58349"/>
        <dbReference type="EC" id="7.1.1.1"/>
    </reaction>
</comment>
<keyword evidence="6" id="KW-0547">Nucleotide-binding</keyword>
<feature type="transmembrane region" description="Helical" evidence="14">
    <location>
        <begin position="50"/>
        <end position="70"/>
    </location>
</feature>
<feature type="transmembrane region" description="Helical" evidence="14">
    <location>
        <begin position="986"/>
        <end position="1005"/>
    </location>
</feature>
<dbReference type="SUPFAM" id="SSF52467">
    <property type="entry name" value="DHS-like NAD/FAD-binding domain"/>
    <property type="match status" value="1"/>
</dbReference>
<evidence type="ECO:0000256" key="3">
    <source>
        <dbReference type="ARBA" id="ARBA00022475"/>
    </source>
</evidence>
<dbReference type="InterPro" id="IPR024605">
    <property type="entry name" value="NADP_transhyd_a_C"/>
</dbReference>
<dbReference type="Pfam" id="PF12769">
    <property type="entry name" value="PNTB_4TM"/>
    <property type="match status" value="1"/>
</dbReference>
<dbReference type="EC" id="7.1.1.1" evidence="2"/>
<dbReference type="SUPFAM" id="SSF51735">
    <property type="entry name" value="NAD(P)-binding Rossmann-fold domains"/>
    <property type="match status" value="1"/>
</dbReference>
<gene>
    <name evidence="17" type="ORF">IE077_004134</name>
</gene>
<keyword evidence="10" id="KW-0520">NAD</keyword>
<comment type="caution">
    <text evidence="17">The sequence shown here is derived from an EMBL/GenBank/DDBJ whole genome shotgun (WGS) entry which is preliminary data.</text>
</comment>
<evidence type="ECO:0000313" key="17">
    <source>
        <dbReference type="EMBL" id="KAF8819676.1"/>
    </source>
</evidence>
<protein>
    <recommendedName>
        <fullName evidence="2">proton-translocating NAD(P)(+) transhydrogenase</fullName>
        <ecNumber evidence="2">7.1.1.1</ecNumber>
    </recommendedName>
</protein>
<evidence type="ECO:0000256" key="12">
    <source>
        <dbReference type="ARBA" id="ARBA00048202"/>
    </source>
</evidence>
<keyword evidence="11 14" id="KW-0472">Membrane</keyword>
<dbReference type="NCBIfam" id="NF006942">
    <property type="entry name" value="PRK09424.1"/>
    <property type="match status" value="1"/>
</dbReference>
<name>A0ABQ7J6Q9_9APIC</name>
<feature type="region of interest" description="Disordered" evidence="13">
    <location>
        <begin position="916"/>
        <end position="945"/>
    </location>
</feature>
<dbReference type="Pfam" id="PF01262">
    <property type="entry name" value="AlaDh_PNT_C"/>
    <property type="match status" value="1"/>
</dbReference>
<feature type="transmembrane region" description="Helical" evidence="14">
    <location>
        <begin position="1064"/>
        <end position="1083"/>
    </location>
</feature>
<dbReference type="Gene3D" id="3.40.50.720">
    <property type="entry name" value="NAD(P)-binding Rossmann-like Domain"/>
    <property type="match status" value="2"/>
</dbReference>
<evidence type="ECO:0000256" key="10">
    <source>
        <dbReference type="ARBA" id="ARBA00023027"/>
    </source>
</evidence>
<dbReference type="InterPro" id="IPR029035">
    <property type="entry name" value="DHS-like_NAD/FAD-binding_dom"/>
</dbReference>
<feature type="domain" description="Alanine dehydrogenase/pyridine nucleotide transhydrogenase NAD(H)-binding" evidence="15">
    <location>
        <begin position="694"/>
        <end position="859"/>
    </location>
</feature>
<dbReference type="Proteomes" id="UP000823046">
    <property type="component" value="Unassembled WGS sequence"/>
</dbReference>
<organism evidence="17 18">
    <name type="scientific">Cardiosporidium cionae</name>
    <dbReference type="NCBI Taxonomy" id="476202"/>
    <lineage>
        <taxon>Eukaryota</taxon>
        <taxon>Sar</taxon>
        <taxon>Alveolata</taxon>
        <taxon>Apicomplexa</taxon>
        <taxon>Aconoidasida</taxon>
        <taxon>Nephromycida</taxon>
        <taxon>Cardiosporidium</taxon>
    </lineage>
</organism>
<evidence type="ECO:0000259" key="16">
    <source>
        <dbReference type="SMART" id="SM01003"/>
    </source>
</evidence>
<feature type="transmembrane region" description="Helical" evidence="14">
    <location>
        <begin position="107"/>
        <end position="126"/>
    </location>
</feature>
<feature type="transmembrane region" description="Helical" evidence="14">
    <location>
        <begin position="246"/>
        <end position="264"/>
    </location>
</feature>
<evidence type="ECO:0000256" key="4">
    <source>
        <dbReference type="ARBA" id="ARBA00022519"/>
    </source>
</evidence>
<feature type="domain" description="Alanine dehydrogenase/pyridine nucleotide transhydrogenase N-terminal" evidence="16">
    <location>
        <begin position="544"/>
        <end position="685"/>
    </location>
</feature>
<feature type="transmembrane region" description="Helical" evidence="14">
    <location>
        <begin position="1017"/>
        <end position="1035"/>
    </location>
</feature>
<dbReference type="PANTHER" id="PTHR10160">
    <property type="entry name" value="NAD(P) TRANSHYDROGENASE"/>
    <property type="match status" value="1"/>
</dbReference>
<evidence type="ECO:0000256" key="13">
    <source>
        <dbReference type="SAM" id="MobiDB-lite"/>
    </source>
</evidence>
<keyword evidence="3" id="KW-1003">Cell membrane</keyword>
<keyword evidence="7" id="KW-0521">NADP</keyword>
<comment type="subcellular location">
    <subcellularLocation>
        <location evidence="1">Cell inner membrane</location>
        <topology evidence="1">Multi-pass membrane protein</topology>
    </subcellularLocation>
</comment>
<feature type="transmembrane region" description="Helical" evidence="14">
    <location>
        <begin position="21"/>
        <end position="38"/>
    </location>
</feature>
<dbReference type="PROSITE" id="PS00837">
    <property type="entry name" value="ALADH_PNT_2"/>
    <property type="match status" value="1"/>
</dbReference>
<dbReference type="Pfam" id="PF02233">
    <property type="entry name" value="PNTB"/>
    <property type="match status" value="1"/>
</dbReference>
<dbReference type="NCBIfam" id="TIGR00561">
    <property type="entry name" value="pntA"/>
    <property type="match status" value="1"/>
</dbReference>
<keyword evidence="5 14" id="KW-0812">Transmembrane</keyword>
<dbReference type="InterPro" id="IPR036291">
    <property type="entry name" value="NAD(P)-bd_dom_sf"/>
</dbReference>
<dbReference type="CDD" id="cd05304">
    <property type="entry name" value="Rubrum_tdh"/>
    <property type="match status" value="1"/>
</dbReference>
<accession>A0ABQ7J6Q9</accession>
<dbReference type="SUPFAM" id="SSF52283">
    <property type="entry name" value="Formate/glycerate dehydrogenase catalytic domain-like"/>
    <property type="match status" value="1"/>
</dbReference>
<feature type="transmembrane region" description="Helical" evidence="14">
    <location>
        <begin position="216"/>
        <end position="239"/>
    </location>
</feature>
<evidence type="ECO:0000256" key="5">
    <source>
        <dbReference type="ARBA" id="ARBA00022692"/>
    </source>
</evidence>
<feature type="transmembrane region" description="Helical" evidence="14">
    <location>
        <begin position="146"/>
        <end position="169"/>
    </location>
</feature>
<dbReference type="EMBL" id="JADAQX010000644">
    <property type="protein sequence ID" value="KAF8819676.1"/>
    <property type="molecule type" value="Genomic_DNA"/>
</dbReference>
<keyword evidence="18" id="KW-1185">Reference proteome</keyword>
<evidence type="ECO:0000259" key="15">
    <source>
        <dbReference type="SMART" id="SM01002"/>
    </source>
</evidence>
<evidence type="ECO:0000256" key="11">
    <source>
        <dbReference type="ARBA" id="ARBA00023136"/>
    </source>
</evidence>
<dbReference type="Pfam" id="PF05222">
    <property type="entry name" value="AlaDh_PNT_N"/>
    <property type="match status" value="1"/>
</dbReference>
<evidence type="ECO:0000256" key="2">
    <source>
        <dbReference type="ARBA" id="ARBA00012943"/>
    </source>
</evidence>
<keyword evidence="8" id="KW-1278">Translocase</keyword>
<evidence type="ECO:0000256" key="8">
    <source>
        <dbReference type="ARBA" id="ARBA00022967"/>
    </source>
</evidence>
<reference evidence="17 18" key="1">
    <citation type="journal article" date="2020" name="bioRxiv">
        <title>Metabolic contributions of an alphaproteobacterial endosymbiont in the apicomplexan Cardiosporidium cionae.</title>
        <authorList>
            <person name="Hunter E.S."/>
            <person name="Paight C.J."/>
            <person name="Lane C.E."/>
        </authorList>
    </citation>
    <scope>NUCLEOTIDE SEQUENCE [LARGE SCALE GENOMIC DNA]</scope>
    <source>
        <strain evidence="17">ESH_2018</strain>
    </source>
</reference>
<dbReference type="InterPro" id="IPR007698">
    <property type="entry name" value="AlaDH/PNT_NAD(H)-bd"/>
</dbReference>
<keyword evidence="9 14" id="KW-1133">Transmembrane helix</keyword>
<dbReference type="SMART" id="SM01002">
    <property type="entry name" value="AlaDh_PNT_C"/>
    <property type="match status" value="1"/>
</dbReference>
<dbReference type="InterPro" id="IPR026255">
    <property type="entry name" value="NADP_transhyd_a"/>
</dbReference>
<evidence type="ECO:0000256" key="7">
    <source>
        <dbReference type="ARBA" id="ARBA00022857"/>
    </source>
</evidence>
<feature type="transmembrane region" description="Helical" evidence="14">
    <location>
        <begin position="270"/>
        <end position="290"/>
    </location>
</feature>
<feature type="transmembrane region" description="Helical" evidence="14">
    <location>
        <begin position="189"/>
        <end position="210"/>
    </location>
</feature>
<dbReference type="InterPro" id="IPR034300">
    <property type="entry name" value="PNTB-like"/>
</dbReference>
<feature type="transmembrane region" description="Helical" evidence="14">
    <location>
        <begin position="956"/>
        <end position="980"/>
    </location>
</feature>
<dbReference type="Gene3D" id="3.40.50.1220">
    <property type="entry name" value="TPP-binding domain"/>
    <property type="match status" value="1"/>
</dbReference>
<feature type="transmembrane region" description="Helical" evidence="14">
    <location>
        <begin position="76"/>
        <end position="95"/>
    </location>
</feature>
<keyword evidence="4" id="KW-0997">Cell inner membrane</keyword>
<evidence type="ECO:0000256" key="14">
    <source>
        <dbReference type="SAM" id="Phobius"/>
    </source>
</evidence>
<evidence type="ECO:0000256" key="9">
    <source>
        <dbReference type="ARBA" id="ARBA00022989"/>
    </source>
</evidence>
<evidence type="ECO:0000313" key="18">
    <source>
        <dbReference type="Proteomes" id="UP000823046"/>
    </source>
</evidence>
<sequence>MFSRLLPVIPGDAERIIEAEVYLQCIYIAAALCFIFALRGLSRQETAKLGNIYGILGMFAAIISTLLSPLVQGNAIWIFAIVAGVPAILAVIVSIKIKMTTMPQMVGLLNAFGGLAATLESIALYFSNFDARRQTALLAQNQFNFLVFQAIFLLIGAVIGIITFTGSLVACGKLSGYIASKPRIVPARFIMNLFLLGGILGLSIVVGIFGLNNLPVGGACLFSLIGLAAIYGIIIVMAIGGADMPVVISILNSGSGWAGVFAGLTLQNTLMIIAGAFVGASGIILSYVMCKAMNRSLLNVMIGGFGDSGVVTTQKFEGEATLVENKQVVEWLLKAKSVIIVPGYGMAVSHAQFAVCELTNALRARGCRVKFGIHPVAGRLPGHMNVLLAEANVPYDIVEAMDDINPEFPEADLGIVIGANDTVNPAAQTTPGFLLYGMPVLEVWKAKQTVVLKRSMNVGYAGVDNPLFCHENNAMLLGDAKKSVDALVAAVRMAEPEHHVAVDISSTVTHPQYPNTTSISSTTIEASEGVNSMPEVLPPIFALGVVKEVNEIERRVSMAPAIVKKLRENLRIDVLVEKGAGEGAGLSDQSYLDAGATIVSREQLFLEARVLSKVTTITKEDIDALTNPSQVFICGFMSPNSTSSDVVSLIQHAIEARATVLSLDVLPRITIAQKMDVLSSMALIAGNRAVLEAFYHYGRNIGLQITAGGKYPQAKVFVIGAGVAGLQAVGDAHRMGAEVRGFDIRLECKDQVESLGGKYLVMDFDESSGDGSGYAKPMSPEFIAKEMELFKVQAMECDIFITTAALPGRRAPCLLKKEHVDLMKDGSVIVDLAAASGGNVEITRPGEVYLYDNRITVIGFVDLASRMAPQAAELFANNLYSLLEHMGGGKDFSVSHDDSVVRSILITQDGTKVYPPPPLPKVTPTPAASPRAIKAAPPSKKPMDEKSSSAMLNHRYMGVFTFGDILVIALIVLFTGLFAAFSPVTFPPLLFVFMLSCWVGYMLIWNVTSALHTPLMSVSNAISGVVLIGGMLGISDLLHGDFAPLCAVDDLQFFCFSSGTASRVLNYVAIGVASMNVFGGFSVTQRMLGMFRHSNIK</sequence>
<evidence type="ECO:0000256" key="6">
    <source>
        <dbReference type="ARBA" id="ARBA00022741"/>
    </source>
</evidence>
<evidence type="ECO:0000256" key="1">
    <source>
        <dbReference type="ARBA" id="ARBA00004429"/>
    </source>
</evidence>
<proteinExistence type="predicted"/>
<dbReference type="SMART" id="SM01003">
    <property type="entry name" value="AlaDh_PNT_N"/>
    <property type="match status" value="1"/>
</dbReference>
<dbReference type="InterPro" id="IPR008143">
    <property type="entry name" value="Ala_DH/PNT_CS2"/>
</dbReference>
<dbReference type="InterPro" id="IPR007886">
    <property type="entry name" value="AlaDH/PNT_N"/>
</dbReference>
<dbReference type="PANTHER" id="PTHR10160:SF19">
    <property type="entry name" value="PROTON-TRANSLOCATING NAD(P)(+) TRANSHYDROGENASE"/>
    <property type="match status" value="1"/>
</dbReference>